<dbReference type="Pfam" id="PF13976">
    <property type="entry name" value="gag_pre-integrs"/>
    <property type="match status" value="1"/>
</dbReference>
<gene>
    <name evidence="4" type="ORF">MtrunA17_Chr8g0334511</name>
</gene>
<organism evidence="4">
    <name type="scientific">Medicago truncatula</name>
    <name type="common">Barrel medic</name>
    <name type="synonym">Medicago tribuloides</name>
    <dbReference type="NCBI Taxonomy" id="3880"/>
    <lineage>
        <taxon>Eukaryota</taxon>
        <taxon>Viridiplantae</taxon>
        <taxon>Streptophyta</taxon>
        <taxon>Embryophyta</taxon>
        <taxon>Tracheophyta</taxon>
        <taxon>Spermatophyta</taxon>
        <taxon>Magnoliopsida</taxon>
        <taxon>eudicotyledons</taxon>
        <taxon>Gunneridae</taxon>
        <taxon>Pentapetalae</taxon>
        <taxon>rosids</taxon>
        <taxon>fabids</taxon>
        <taxon>Fabales</taxon>
        <taxon>Fabaceae</taxon>
        <taxon>Papilionoideae</taxon>
        <taxon>50 kb inversion clade</taxon>
        <taxon>NPAAA clade</taxon>
        <taxon>Hologalegina</taxon>
        <taxon>IRL clade</taxon>
        <taxon>Trifolieae</taxon>
        <taxon>Medicago</taxon>
    </lineage>
</organism>
<dbReference type="InterPro" id="IPR025724">
    <property type="entry name" value="GAG-pre-integrase_dom"/>
</dbReference>
<dbReference type="EMBL" id="PSQE01000008">
    <property type="protein sequence ID" value="RHN38558.1"/>
    <property type="molecule type" value="Genomic_DNA"/>
</dbReference>
<dbReference type="EC" id="2.7.7.49" evidence="4"/>
<reference evidence="4" key="1">
    <citation type="journal article" date="2018" name="Nat. Plants">
        <title>Whole-genome landscape of Medicago truncatula symbiotic genes.</title>
        <authorList>
            <person name="Pecrix Y."/>
            <person name="Gamas P."/>
            <person name="Carrere S."/>
        </authorList>
    </citation>
    <scope>NUCLEOTIDE SEQUENCE</scope>
    <source>
        <tissue evidence="4">Leaves</tissue>
    </source>
</reference>
<comment type="caution">
    <text evidence="4">The sequence shown here is derived from an EMBL/GenBank/DDBJ whole genome shotgun (WGS) entry which is preliminary data.</text>
</comment>
<dbReference type="AlphaFoldDB" id="A0A396GD37"/>
<feature type="compositionally biased region" description="Basic residues" evidence="1">
    <location>
        <begin position="104"/>
        <end position="116"/>
    </location>
</feature>
<feature type="region of interest" description="Disordered" evidence="1">
    <location>
        <begin position="155"/>
        <end position="187"/>
    </location>
</feature>
<keyword evidence="4" id="KW-0548">Nucleotidyltransferase</keyword>
<dbReference type="PANTHER" id="PTHR34222:SF99">
    <property type="entry name" value="PROTEIN, PUTATIVE-RELATED"/>
    <property type="match status" value="1"/>
</dbReference>
<evidence type="ECO:0000256" key="1">
    <source>
        <dbReference type="SAM" id="MobiDB-lite"/>
    </source>
</evidence>
<evidence type="ECO:0000259" key="2">
    <source>
        <dbReference type="Pfam" id="PF13976"/>
    </source>
</evidence>
<dbReference type="InterPro" id="IPR036397">
    <property type="entry name" value="RNaseH_sf"/>
</dbReference>
<dbReference type="Proteomes" id="UP000265566">
    <property type="component" value="Chromosome 8"/>
</dbReference>
<feature type="region of interest" description="Disordered" evidence="1">
    <location>
        <begin position="76"/>
        <end position="118"/>
    </location>
</feature>
<proteinExistence type="predicted"/>
<dbReference type="Pfam" id="PF22936">
    <property type="entry name" value="Pol_BBD"/>
    <property type="match status" value="1"/>
</dbReference>
<dbReference type="InterPro" id="IPR054722">
    <property type="entry name" value="PolX-like_BBD"/>
</dbReference>
<dbReference type="InterPro" id="IPR012337">
    <property type="entry name" value="RNaseH-like_sf"/>
</dbReference>
<dbReference type="GO" id="GO:0003676">
    <property type="term" value="F:nucleic acid binding"/>
    <property type="evidence" value="ECO:0007669"/>
    <property type="project" value="InterPro"/>
</dbReference>
<keyword evidence="4" id="KW-0695">RNA-directed DNA polymerase</keyword>
<dbReference type="Gene3D" id="3.30.420.10">
    <property type="entry name" value="Ribonuclease H-like superfamily/Ribonuclease H"/>
    <property type="match status" value="1"/>
</dbReference>
<accession>A0A396GD37</accession>
<dbReference type="GO" id="GO:0003964">
    <property type="term" value="F:RNA-directed DNA polymerase activity"/>
    <property type="evidence" value="ECO:0007669"/>
    <property type="project" value="UniProtKB-KW"/>
</dbReference>
<protein>
    <submittedName>
        <fullName evidence="4">Putative RNA-directed DNA polymerase</fullName>
        <ecNumber evidence="4">2.7.7.49</ecNumber>
    </submittedName>
</protein>
<feature type="domain" description="Retrovirus-related Pol polyprotein from transposon TNT 1-94-like beta-barrel" evidence="3">
    <location>
        <begin position="239"/>
        <end position="313"/>
    </location>
</feature>
<dbReference type="Gramene" id="rna44511">
    <property type="protein sequence ID" value="RHN38558.1"/>
    <property type="gene ID" value="gene44511"/>
</dbReference>
<name>A0A396GD37_MEDTR</name>
<sequence>MKIIWDELEDLRPTPSCVCAIPCSCKLSTSVRTYKNNEYILCFLKGLNDNYTNVRTQILLMDPLPSISKTYSLVIQQDSTPTEQPSESNVFNVNSSSTSSAQHKGNHGLGRGRGKGPKTSMLCSNCNKTNHTVENCYFKHGFPPGYRSRNQLDAMKSSFNNGGQEPKPTPHPNNNRSVDSNTADNNLPLSRTEYQYLINLLKSFKLESSTGKSITNDTSSHMVSSIAKTGKSLYHPCIWILDSGASDHVCPFIQSFTTIFKIKPILVSFPNGNLLFASYAGSIHFSENLYLDNVLFLPEFHLSIISISQLTKNLNCLLIFSSNSCMLQDTSTQRTIGDVELINNLYILNQTPKDHSFPNSVSFSVTTDDSQSATENLNNTSFPSSVNHSISSFHNNFDVWHYRLGHPSNSVLQQLCTYFPYINFNKNLICDHCHLAKQTKLSFPNSEHTSSNCFDLLHMDIWGPISSISLQGFQYFLTIVDDFSRYTWTFLMKHSSDTI</sequence>
<feature type="domain" description="GAG-pre-integrase" evidence="2">
    <location>
        <begin position="382"/>
        <end position="438"/>
    </location>
</feature>
<feature type="compositionally biased region" description="Polar residues" evidence="1">
    <location>
        <begin position="172"/>
        <end position="187"/>
    </location>
</feature>
<dbReference type="SUPFAM" id="SSF53098">
    <property type="entry name" value="Ribonuclease H-like"/>
    <property type="match status" value="1"/>
</dbReference>
<keyword evidence="4" id="KW-0808">Transferase</keyword>
<evidence type="ECO:0000259" key="3">
    <source>
        <dbReference type="Pfam" id="PF22936"/>
    </source>
</evidence>
<dbReference type="PANTHER" id="PTHR34222">
    <property type="entry name" value="GAG_PRE-INTEGRS DOMAIN-CONTAINING PROTEIN"/>
    <property type="match status" value="1"/>
</dbReference>
<feature type="compositionally biased region" description="Low complexity" evidence="1">
    <location>
        <begin position="86"/>
        <end position="100"/>
    </location>
</feature>
<feature type="compositionally biased region" description="Polar residues" evidence="1">
    <location>
        <begin position="76"/>
        <end position="85"/>
    </location>
</feature>
<evidence type="ECO:0000313" key="4">
    <source>
        <dbReference type="EMBL" id="RHN38558.1"/>
    </source>
</evidence>